<dbReference type="InParanoid" id="A0A251RTV3"/>
<dbReference type="EMBL" id="MNCJ02000332">
    <property type="protein sequence ID" value="KAF5757431.1"/>
    <property type="molecule type" value="Genomic_DNA"/>
</dbReference>
<sequence>MYPTNSEYSQPAFGEPMPASAPPPYGQPAQAPYNQSVAPPPQSMMYPSQWSSGLCDCTSDVSNCCLTCWCPCIPFGQIAEILDKGTTSSAVHGALYTILLLLTGCQFIYSCSYRSKMRQQYMLPEEPCNDCLLHFCCEPCAMCQEYRELKHRGFDMSLGWHGNMERQNHHQAVVTPPYAPAGMKR</sequence>
<evidence type="ECO:0000313" key="4">
    <source>
        <dbReference type="Proteomes" id="UP000215914"/>
    </source>
</evidence>
<keyword evidence="4" id="KW-1185">Reference proteome</keyword>
<name>A0A251RTV3_HELAN</name>
<keyword evidence="1" id="KW-1133">Transmembrane helix</keyword>
<gene>
    <name evidence="3" type="primary">CNR10</name>
    <name evidence="3" type="ORF">HannXRQ_Chr17g0566871</name>
    <name evidence="2" type="ORF">HanXRQr2_Chr17g0826591</name>
</gene>
<evidence type="ECO:0000313" key="2">
    <source>
        <dbReference type="EMBL" id="KAF5757431.1"/>
    </source>
</evidence>
<reference evidence="3" key="2">
    <citation type="submission" date="2017-02" db="EMBL/GenBank/DDBJ databases">
        <title>Sunflower complete genome.</title>
        <authorList>
            <person name="Langlade N."/>
            <person name="Munos S."/>
        </authorList>
    </citation>
    <scope>NUCLEOTIDE SEQUENCE [LARGE SCALE GENOMIC DNA]</scope>
    <source>
        <tissue evidence="3">Leaves</tissue>
    </source>
</reference>
<reference evidence="2 4" key="1">
    <citation type="journal article" date="2017" name="Nature">
        <title>The sunflower genome provides insights into oil metabolism, flowering and Asterid evolution.</title>
        <authorList>
            <person name="Badouin H."/>
            <person name="Gouzy J."/>
            <person name="Grassa C.J."/>
            <person name="Murat F."/>
            <person name="Staton S.E."/>
            <person name="Cottret L."/>
            <person name="Lelandais-Briere C."/>
            <person name="Owens G.L."/>
            <person name="Carrere S."/>
            <person name="Mayjonade B."/>
            <person name="Legrand L."/>
            <person name="Gill N."/>
            <person name="Kane N.C."/>
            <person name="Bowers J.E."/>
            <person name="Hubner S."/>
            <person name="Bellec A."/>
            <person name="Berard A."/>
            <person name="Berges H."/>
            <person name="Blanchet N."/>
            <person name="Boniface M.C."/>
            <person name="Brunel D."/>
            <person name="Catrice O."/>
            <person name="Chaidir N."/>
            <person name="Claudel C."/>
            <person name="Donnadieu C."/>
            <person name="Faraut T."/>
            <person name="Fievet G."/>
            <person name="Helmstetter N."/>
            <person name="King M."/>
            <person name="Knapp S.J."/>
            <person name="Lai Z."/>
            <person name="Le Paslier M.C."/>
            <person name="Lippi Y."/>
            <person name="Lorenzon L."/>
            <person name="Mandel J.R."/>
            <person name="Marage G."/>
            <person name="Marchand G."/>
            <person name="Marquand E."/>
            <person name="Bret-Mestries E."/>
            <person name="Morien E."/>
            <person name="Nambeesan S."/>
            <person name="Nguyen T."/>
            <person name="Pegot-Espagnet P."/>
            <person name="Pouilly N."/>
            <person name="Raftis F."/>
            <person name="Sallet E."/>
            <person name="Schiex T."/>
            <person name="Thomas J."/>
            <person name="Vandecasteele C."/>
            <person name="Vares D."/>
            <person name="Vear F."/>
            <person name="Vautrin S."/>
            <person name="Crespi M."/>
            <person name="Mangin B."/>
            <person name="Burke J.M."/>
            <person name="Salse J."/>
            <person name="Munos S."/>
            <person name="Vincourt P."/>
            <person name="Rieseberg L.H."/>
            <person name="Langlade N.B."/>
        </authorList>
    </citation>
    <scope>NUCLEOTIDE SEQUENCE [LARGE SCALE GENOMIC DNA]</scope>
    <source>
        <strain evidence="4">cv. SF193</strain>
        <tissue evidence="2">Leaves</tissue>
    </source>
</reference>
<dbReference type="Proteomes" id="UP000215914">
    <property type="component" value="Chromosome 17"/>
</dbReference>
<dbReference type="STRING" id="4232.A0A251RTV3"/>
<dbReference type="Gramene" id="mRNA:HanXRQr2_Chr17g0826591">
    <property type="protein sequence ID" value="mRNA:HanXRQr2_Chr17g0826591"/>
    <property type="gene ID" value="HanXRQr2_Chr17g0826591"/>
</dbReference>
<feature type="transmembrane region" description="Helical" evidence="1">
    <location>
        <begin position="93"/>
        <end position="112"/>
    </location>
</feature>
<dbReference type="InterPro" id="IPR006461">
    <property type="entry name" value="PLAC_motif_containing"/>
</dbReference>
<organism evidence="3 4">
    <name type="scientific">Helianthus annuus</name>
    <name type="common">Common sunflower</name>
    <dbReference type="NCBI Taxonomy" id="4232"/>
    <lineage>
        <taxon>Eukaryota</taxon>
        <taxon>Viridiplantae</taxon>
        <taxon>Streptophyta</taxon>
        <taxon>Embryophyta</taxon>
        <taxon>Tracheophyta</taxon>
        <taxon>Spermatophyta</taxon>
        <taxon>Magnoliopsida</taxon>
        <taxon>eudicotyledons</taxon>
        <taxon>Gunneridae</taxon>
        <taxon>Pentapetalae</taxon>
        <taxon>asterids</taxon>
        <taxon>campanulids</taxon>
        <taxon>Asterales</taxon>
        <taxon>Asteraceae</taxon>
        <taxon>Asteroideae</taxon>
        <taxon>Heliantheae alliance</taxon>
        <taxon>Heliantheae</taxon>
        <taxon>Helianthus</taxon>
    </lineage>
</organism>
<protein>
    <submittedName>
        <fullName evidence="2">PLAC8 motif-containing protein</fullName>
    </submittedName>
    <submittedName>
        <fullName evidence="3">Putative cell number regulator 10</fullName>
    </submittedName>
</protein>
<proteinExistence type="predicted"/>
<dbReference type="AlphaFoldDB" id="A0A251RTV3"/>
<evidence type="ECO:0000256" key="1">
    <source>
        <dbReference type="SAM" id="Phobius"/>
    </source>
</evidence>
<evidence type="ECO:0000313" key="3">
    <source>
        <dbReference type="EMBL" id="OTF87883.1"/>
    </source>
</evidence>
<dbReference type="FunCoup" id="A0A251RTV3">
    <property type="interactions" value="337"/>
</dbReference>
<dbReference type="OrthoDB" id="1045822at2759"/>
<reference evidence="2" key="3">
    <citation type="submission" date="2020-06" db="EMBL/GenBank/DDBJ databases">
        <title>Helianthus annuus Genome sequencing and assembly Release 2.</title>
        <authorList>
            <person name="Gouzy J."/>
            <person name="Langlade N."/>
            <person name="Munos S."/>
        </authorList>
    </citation>
    <scope>NUCLEOTIDE SEQUENCE</scope>
    <source>
        <tissue evidence="2">Leaves</tissue>
    </source>
</reference>
<dbReference type="EMBL" id="CM007906">
    <property type="protein sequence ID" value="OTF87883.1"/>
    <property type="molecule type" value="Genomic_DNA"/>
</dbReference>
<dbReference type="NCBIfam" id="TIGR01571">
    <property type="entry name" value="A_thal_Cys_rich"/>
    <property type="match status" value="1"/>
</dbReference>
<keyword evidence="1" id="KW-0472">Membrane</keyword>
<dbReference type="PANTHER" id="PTHR15907">
    <property type="entry name" value="DUF614 FAMILY PROTEIN-RELATED"/>
    <property type="match status" value="1"/>
</dbReference>
<dbReference type="Pfam" id="PF04749">
    <property type="entry name" value="PLAC8"/>
    <property type="match status" value="1"/>
</dbReference>
<accession>A0A251RTV3</accession>
<dbReference type="OMA" id="CYPCFAC"/>
<keyword evidence="1" id="KW-0812">Transmembrane</keyword>